<dbReference type="AlphaFoldDB" id="A0A0E9Q8N2"/>
<evidence type="ECO:0000313" key="1">
    <source>
        <dbReference type="EMBL" id="JAH12468.1"/>
    </source>
</evidence>
<proteinExistence type="predicted"/>
<name>A0A0E9Q8N2_ANGAN</name>
<sequence length="51" mass="5622">MNIIMTVSDFLSSEWRLTGGIDCCCLCVTHSGSDILYCTCARKGRICTFVP</sequence>
<reference evidence="1" key="1">
    <citation type="submission" date="2014-11" db="EMBL/GenBank/DDBJ databases">
        <authorList>
            <person name="Amaro Gonzalez C."/>
        </authorList>
    </citation>
    <scope>NUCLEOTIDE SEQUENCE</scope>
</reference>
<accession>A0A0E9Q8N2</accession>
<protein>
    <submittedName>
        <fullName evidence="1">Uncharacterized protein</fullName>
    </submittedName>
</protein>
<reference evidence="1" key="2">
    <citation type="journal article" date="2015" name="Fish Shellfish Immunol.">
        <title>Early steps in the European eel (Anguilla anguilla)-Vibrio vulnificus interaction in the gills: Role of the RtxA13 toxin.</title>
        <authorList>
            <person name="Callol A."/>
            <person name="Pajuelo D."/>
            <person name="Ebbesson L."/>
            <person name="Teles M."/>
            <person name="MacKenzie S."/>
            <person name="Amaro C."/>
        </authorList>
    </citation>
    <scope>NUCLEOTIDE SEQUENCE</scope>
</reference>
<organism evidence="1">
    <name type="scientific">Anguilla anguilla</name>
    <name type="common">European freshwater eel</name>
    <name type="synonym">Muraena anguilla</name>
    <dbReference type="NCBI Taxonomy" id="7936"/>
    <lineage>
        <taxon>Eukaryota</taxon>
        <taxon>Metazoa</taxon>
        <taxon>Chordata</taxon>
        <taxon>Craniata</taxon>
        <taxon>Vertebrata</taxon>
        <taxon>Euteleostomi</taxon>
        <taxon>Actinopterygii</taxon>
        <taxon>Neopterygii</taxon>
        <taxon>Teleostei</taxon>
        <taxon>Anguilliformes</taxon>
        <taxon>Anguillidae</taxon>
        <taxon>Anguilla</taxon>
    </lineage>
</organism>
<dbReference type="EMBL" id="GBXM01096109">
    <property type="protein sequence ID" value="JAH12468.1"/>
    <property type="molecule type" value="Transcribed_RNA"/>
</dbReference>